<dbReference type="PANTHER" id="PTHR36813">
    <property type="entry name" value="TRANSMEMBRANE PROTEIN"/>
    <property type="match status" value="1"/>
</dbReference>
<dbReference type="PANTHER" id="PTHR36813:SF1">
    <property type="entry name" value="TRANSMEMBRANE PROTEIN"/>
    <property type="match status" value="1"/>
</dbReference>
<feature type="compositionally biased region" description="Low complexity" evidence="1">
    <location>
        <begin position="45"/>
        <end position="90"/>
    </location>
</feature>
<feature type="compositionally biased region" description="Low complexity" evidence="1">
    <location>
        <begin position="123"/>
        <end position="136"/>
    </location>
</feature>
<reference evidence="2 3" key="1">
    <citation type="submission" date="2020-06" db="EMBL/GenBank/DDBJ databases">
        <title>WGS assembly of Ceratodon purpureus strain R40.</title>
        <authorList>
            <person name="Carey S.B."/>
            <person name="Jenkins J."/>
            <person name="Shu S."/>
            <person name="Lovell J.T."/>
            <person name="Sreedasyam A."/>
            <person name="Maumus F."/>
            <person name="Tiley G.P."/>
            <person name="Fernandez-Pozo N."/>
            <person name="Barry K."/>
            <person name="Chen C."/>
            <person name="Wang M."/>
            <person name="Lipzen A."/>
            <person name="Daum C."/>
            <person name="Saski C.A."/>
            <person name="Payton A.C."/>
            <person name="Mcbreen J.C."/>
            <person name="Conrad R.E."/>
            <person name="Kollar L.M."/>
            <person name="Olsson S."/>
            <person name="Huttunen S."/>
            <person name="Landis J.B."/>
            <person name="Wickett N.J."/>
            <person name="Johnson M.G."/>
            <person name="Rensing S.A."/>
            <person name="Grimwood J."/>
            <person name="Schmutz J."/>
            <person name="Mcdaniel S.F."/>
        </authorList>
    </citation>
    <scope>NUCLEOTIDE SEQUENCE [LARGE SCALE GENOMIC DNA]</scope>
    <source>
        <strain evidence="2 3">R40</strain>
    </source>
</reference>
<proteinExistence type="predicted"/>
<protein>
    <submittedName>
        <fullName evidence="2">Uncharacterized protein</fullName>
    </submittedName>
</protein>
<keyword evidence="3" id="KW-1185">Reference proteome</keyword>
<evidence type="ECO:0000256" key="1">
    <source>
        <dbReference type="SAM" id="MobiDB-lite"/>
    </source>
</evidence>
<accession>A0A8T0HI09</accession>
<comment type="caution">
    <text evidence="2">The sequence shown here is derived from an EMBL/GenBank/DDBJ whole genome shotgun (WGS) entry which is preliminary data.</text>
</comment>
<evidence type="ECO:0000313" key="3">
    <source>
        <dbReference type="Proteomes" id="UP000822688"/>
    </source>
</evidence>
<feature type="region of interest" description="Disordered" evidence="1">
    <location>
        <begin position="19"/>
        <end position="152"/>
    </location>
</feature>
<feature type="compositionally biased region" description="Pro residues" evidence="1">
    <location>
        <begin position="26"/>
        <end position="44"/>
    </location>
</feature>
<name>A0A8T0HI09_CERPU</name>
<sequence>MGGVCPGCVRGSAQEEKAYYQTSQYPPWPQQPLPQVPQQRPRPQPKQKQQQPQQVLGPQQYLGPQQVLRPQQLQQPQHVQQSQPQPQQQRRTTEEDRDRSDEARANAAIAAQKRAEAFEKSAGGRAARTAIAAAKANPLPSRNEPGLRWTVG</sequence>
<gene>
    <name evidence="2" type="ORF">KC19_6G172900</name>
</gene>
<dbReference type="AlphaFoldDB" id="A0A8T0HI09"/>
<dbReference type="Proteomes" id="UP000822688">
    <property type="component" value="Chromosome 6"/>
</dbReference>
<dbReference type="EMBL" id="CM026427">
    <property type="protein sequence ID" value="KAG0570587.1"/>
    <property type="molecule type" value="Genomic_DNA"/>
</dbReference>
<organism evidence="2 3">
    <name type="scientific">Ceratodon purpureus</name>
    <name type="common">Fire moss</name>
    <name type="synonym">Dicranum purpureum</name>
    <dbReference type="NCBI Taxonomy" id="3225"/>
    <lineage>
        <taxon>Eukaryota</taxon>
        <taxon>Viridiplantae</taxon>
        <taxon>Streptophyta</taxon>
        <taxon>Embryophyta</taxon>
        <taxon>Bryophyta</taxon>
        <taxon>Bryophytina</taxon>
        <taxon>Bryopsida</taxon>
        <taxon>Dicranidae</taxon>
        <taxon>Pseudoditrichales</taxon>
        <taxon>Ditrichaceae</taxon>
        <taxon>Ceratodon</taxon>
    </lineage>
</organism>
<feature type="compositionally biased region" description="Basic and acidic residues" evidence="1">
    <location>
        <begin position="91"/>
        <end position="104"/>
    </location>
</feature>
<evidence type="ECO:0000313" key="2">
    <source>
        <dbReference type="EMBL" id="KAG0570587.1"/>
    </source>
</evidence>